<dbReference type="GO" id="GO:1905502">
    <property type="term" value="F:acetyl-CoA binding"/>
    <property type="evidence" value="ECO:0007669"/>
    <property type="project" value="TreeGrafter"/>
</dbReference>
<organism evidence="2 3">
    <name type="scientific">Bursaphelenchus okinawaensis</name>
    <dbReference type="NCBI Taxonomy" id="465554"/>
    <lineage>
        <taxon>Eukaryota</taxon>
        <taxon>Metazoa</taxon>
        <taxon>Ecdysozoa</taxon>
        <taxon>Nematoda</taxon>
        <taxon>Chromadorea</taxon>
        <taxon>Rhabditida</taxon>
        <taxon>Tylenchina</taxon>
        <taxon>Tylenchomorpha</taxon>
        <taxon>Aphelenchoidea</taxon>
        <taxon>Aphelenchoididae</taxon>
        <taxon>Bursaphelenchus</taxon>
    </lineage>
</organism>
<dbReference type="GO" id="GO:0005737">
    <property type="term" value="C:cytoplasm"/>
    <property type="evidence" value="ECO:0007669"/>
    <property type="project" value="TreeGrafter"/>
</dbReference>
<name>A0A811KHZ0_9BILA</name>
<dbReference type="CDD" id="cd04301">
    <property type="entry name" value="NAT_SF"/>
    <property type="match status" value="1"/>
</dbReference>
<proteinExistence type="predicted"/>
<dbReference type="InterPro" id="IPR016181">
    <property type="entry name" value="Acyl_CoA_acyltransferase"/>
</dbReference>
<dbReference type="SUPFAM" id="SSF55729">
    <property type="entry name" value="Acyl-CoA N-acyltransferases (Nat)"/>
    <property type="match status" value="1"/>
</dbReference>
<evidence type="ECO:0000313" key="3">
    <source>
        <dbReference type="Proteomes" id="UP000614601"/>
    </source>
</evidence>
<dbReference type="PANTHER" id="PTHR13538">
    <property type="entry name" value="N-ACETYLTRANSFERASE 6"/>
    <property type="match status" value="1"/>
</dbReference>
<gene>
    <name evidence="2" type="ORF">BOKJ2_LOCUS5605</name>
</gene>
<dbReference type="InterPro" id="IPR000182">
    <property type="entry name" value="GNAT_dom"/>
</dbReference>
<dbReference type="OrthoDB" id="329272at2759"/>
<evidence type="ECO:0000313" key="2">
    <source>
        <dbReference type="EMBL" id="CAD5214462.1"/>
    </source>
</evidence>
<dbReference type="PROSITE" id="PS51186">
    <property type="entry name" value="GNAT"/>
    <property type="match status" value="1"/>
</dbReference>
<accession>A0A811KHZ0</accession>
<evidence type="ECO:0000259" key="1">
    <source>
        <dbReference type="PROSITE" id="PS51186"/>
    </source>
</evidence>
<keyword evidence="3" id="KW-1185">Reference proteome</keyword>
<dbReference type="GO" id="GO:0008080">
    <property type="term" value="F:N-acetyltransferase activity"/>
    <property type="evidence" value="ECO:0007669"/>
    <property type="project" value="InterPro"/>
</dbReference>
<dbReference type="Pfam" id="PF00583">
    <property type="entry name" value="Acetyltransf_1"/>
    <property type="match status" value="1"/>
</dbReference>
<dbReference type="AlphaFoldDB" id="A0A811KHZ0"/>
<reference evidence="2" key="1">
    <citation type="submission" date="2020-09" db="EMBL/GenBank/DDBJ databases">
        <authorList>
            <person name="Kikuchi T."/>
        </authorList>
    </citation>
    <scope>NUCLEOTIDE SEQUENCE</scope>
    <source>
        <strain evidence="2">SH1</strain>
    </source>
</reference>
<dbReference type="PANTHER" id="PTHR13538:SF4">
    <property type="entry name" value="N-ALPHA-ACETYLTRANSFERASE 80"/>
    <property type="match status" value="1"/>
</dbReference>
<sequence length="290" mass="32301">MAKFQLVSLFDHQDKIQDCVKLLNEEWPKSGAFRLNSLNKYCKSCPPMSLLLLNEETRELIGHARFLNVCNYGGGRAAYLESLIIAKQHRGKGYGKILVHKCVQKATDDGYNVVILCTEDQMLFYEKCGFEWCEFLPVSTMEMESCVANSIVFSEIKPIGSEKRRHLLSLLGKSEEKCGMNGTVVVNGCSVGTTENGCTNGTTIDKEVVSDTTFKADSKSKITVANEHKEVVVDNVLQNGLQSEVESTKTFGIQGSGNKNVPPPPPPLLPQAKRANRFVKQEQFMFMYLV</sequence>
<comment type="caution">
    <text evidence="2">The sequence shown here is derived from an EMBL/GenBank/DDBJ whole genome shotgun (WGS) entry which is preliminary data.</text>
</comment>
<protein>
    <recommendedName>
        <fullName evidence="1">N-acetyltransferase domain-containing protein</fullName>
    </recommendedName>
</protein>
<dbReference type="Proteomes" id="UP000614601">
    <property type="component" value="Unassembled WGS sequence"/>
</dbReference>
<dbReference type="Gene3D" id="3.40.630.30">
    <property type="match status" value="1"/>
</dbReference>
<feature type="domain" description="N-acetyltransferase" evidence="1">
    <location>
        <begin position="5"/>
        <end position="160"/>
    </location>
</feature>
<dbReference type="EMBL" id="CAJFCW020000003">
    <property type="protein sequence ID" value="CAG9102781.1"/>
    <property type="molecule type" value="Genomic_DNA"/>
</dbReference>
<dbReference type="Proteomes" id="UP000783686">
    <property type="component" value="Unassembled WGS sequence"/>
</dbReference>
<dbReference type="InterPro" id="IPR039840">
    <property type="entry name" value="NAA80"/>
</dbReference>
<dbReference type="EMBL" id="CAJFDH010000003">
    <property type="protein sequence ID" value="CAD5214462.1"/>
    <property type="molecule type" value="Genomic_DNA"/>
</dbReference>